<comment type="caution">
    <text evidence="2">The sequence shown here is derived from an EMBL/GenBank/DDBJ whole genome shotgun (WGS) entry which is preliminary data.</text>
</comment>
<dbReference type="SUPFAM" id="SSF51658">
    <property type="entry name" value="Xylose isomerase-like"/>
    <property type="match status" value="1"/>
</dbReference>
<name>A0A507R5F0_MONPU</name>
<dbReference type="InterPro" id="IPR036237">
    <property type="entry name" value="Xyl_isomerase-like_sf"/>
</dbReference>
<dbReference type="OrthoDB" id="5360893at2759"/>
<dbReference type="Pfam" id="PF01261">
    <property type="entry name" value="AP_endonuc_2"/>
    <property type="match status" value="1"/>
</dbReference>
<dbReference type="AlphaFoldDB" id="A0A507R5F0"/>
<keyword evidence="3" id="KW-1185">Reference proteome</keyword>
<dbReference type="PANTHER" id="PTHR12110">
    <property type="entry name" value="HYDROXYPYRUVATE ISOMERASE"/>
    <property type="match status" value="1"/>
</dbReference>
<dbReference type="STRING" id="5098.A0A507R5F0"/>
<dbReference type="InterPro" id="IPR050312">
    <property type="entry name" value="IolE/XylAMocC-like"/>
</dbReference>
<organism evidence="2 3">
    <name type="scientific">Monascus purpureus</name>
    <name type="common">Red mold</name>
    <name type="synonym">Monascus anka</name>
    <dbReference type="NCBI Taxonomy" id="5098"/>
    <lineage>
        <taxon>Eukaryota</taxon>
        <taxon>Fungi</taxon>
        <taxon>Dikarya</taxon>
        <taxon>Ascomycota</taxon>
        <taxon>Pezizomycotina</taxon>
        <taxon>Eurotiomycetes</taxon>
        <taxon>Eurotiomycetidae</taxon>
        <taxon>Eurotiales</taxon>
        <taxon>Aspergillaceae</taxon>
        <taxon>Monascus</taxon>
    </lineage>
</organism>
<evidence type="ECO:0000313" key="3">
    <source>
        <dbReference type="Proteomes" id="UP000319663"/>
    </source>
</evidence>
<protein>
    <recommendedName>
        <fullName evidence="1">Xylose isomerase-like TIM barrel domain-containing protein</fullName>
    </recommendedName>
</protein>
<proteinExistence type="predicted"/>
<reference evidence="2 3" key="1">
    <citation type="submission" date="2019-06" db="EMBL/GenBank/DDBJ databases">
        <title>Wine fermentation using esterase from Monascus purpureus.</title>
        <authorList>
            <person name="Geng C."/>
            <person name="Zhang Y."/>
        </authorList>
    </citation>
    <scope>NUCLEOTIDE SEQUENCE [LARGE SCALE GENOMIC DNA]</scope>
    <source>
        <strain evidence="2">HQ1</strain>
    </source>
</reference>
<accession>A0A507R5F0</accession>
<evidence type="ECO:0000259" key="1">
    <source>
        <dbReference type="Pfam" id="PF01261"/>
    </source>
</evidence>
<evidence type="ECO:0000313" key="2">
    <source>
        <dbReference type="EMBL" id="TQB75801.1"/>
    </source>
</evidence>
<sequence length="341" mass="38785">MPKYRPAIPSMSLGKPRLHPLPDKLSQASIHGFKGIELFYGDLESLAQANFNNNLHKAAQYTHEKCKELNLHIICLQPFTFYEGLLDRNQHKCLISEKLPLWFELAKILDTDLIQIPANFLGADQETGTHRTTGDRDVIIADLQELADKGLQETPRAIRFAYEALAWSNHIDTWEEAWSVVRAVDRPNFGICLDTFNIAGRVYADPSVASGKAKNGEMEMKESMERLRRMIDVKKVFYVQVVDGERLSAPLDEQHPFHVPGQPVRMSWSRNARLFAFEEERGGYLPVLDVVRAVFDGLGFEGWVSLELFSRTLADPDPDTPVVHARRGMVSWRKLMKVLEG</sequence>
<feature type="domain" description="Xylose isomerase-like TIM barrel" evidence="1">
    <location>
        <begin position="27"/>
        <end position="320"/>
    </location>
</feature>
<gene>
    <name evidence="2" type="ORF">MPDQ_001765</name>
</gene>
<dbReference type="PANTHER" id="PTHR12110:SF21">
    <property type="entry name" value="XYLOSE ISOMERASE-LIKE TIM BARREL DOMAIN-CONTAINING PROTEIN"/>
    <property type="match status" value="1"/>
</dbReference>
<dbReference type="InterPro" id="IPR013022">
    <property type="entry name" value="Xyl_isomerase-like_TIM-brl"/>
</dbReference>
<dbReference type="Gene3D" id="3.20.20.150">
    <property type="entry name" value="Divalent-metal-dependent TIM barrel enzymes"/>
    <property type="match status" value="1"/>
</dbReference>
<dbReference type="Proteomes" id="UP000319663">
    <property type="component" value="Unassembled WGS sequence"/>
</dbReference>
<dbReference type="EMBL" id="VIFY01000015">
    <property type="protein sequence ID" value="TQB75801.1"/>
    <property type="molecule type" value="Genomic_DNA"/>
</dbReference>